<evidence type="ECO:0000313" key="2">
    <source>
        <dbReference type="Proteomes" id="UP000249467"/>
    </source>
</evidence>
<dbReference type="Proteomes" id="UP000249467">
    <property type="component" value="Unassembled WGS sequence"/>
</dbReference>
<organism evidence="1 2">
    <name type="scientific">Pseudanabaena frigida</name>
    <dbReference type="NCBI Taxonomy" id="945775"/>
    <lineage>
        <taxon>Bacteria</taxon>
        <taxon>Bacillati</taxon>
        <taxon>Cyanobacteriota</taxon>
        <taxon>Cyanophyceae</taxon>
        <taxon>Pseudanabaenales</taxon>
        <taxon>Pseudanabaenaceae</taxon>
        <taxon>Pseudanabaena</taxon>
    </lineage>
</organism>
<reference evidence="1 2" key="2">
    <citation type="submission" date="2018-06" db="EMBL/GenBank/DDBJ databases">
        <title>Metagenomic assembly of (sub)arctic Cyanobacteria and their associated microbiome from non-axenic cultures.</title>
        <authorList>
            <person name="Baurain D."/>
        </authorList>
    </citation>
    <scope>NUCLEOTIDE SEQUENCE [LARGE SCALE GENOMIC DNA]</scope>
    <source>
        <strain evidence="1">ULC066bin1</strain>
    </source>
</reference>
<reference evidence="1 2" key="1">
    <citation type="submission" date="2018-04" db="EMBL/GenBank/DDBJ databases">
        <authorList>
            <person name="Go L.Y."/>
            <person name="Mitchell J.A."/>
        </authorList>
    </citation>
    <scope>NUCLEOTIDE SEQUENCE [LARGE SCALE GENOMIC DNA]</scope>
    <source>
        <strain evidence="1">ULC066bin1</strain>
    </source>
</reference>
<proteinExistence type="predicted"/>
<sequence length="73" mass="8271">MTAVQKSTKNVGAIHELPLHFLCCTQLKTAIKSAFRETMIFDMEENSVDMRSSLKTCNQTLFSQIYIMHGSVD</sequence>
<comment type="caution">
    <text evidence="1">The sequence shown here is derived from an EMBL/GenBank/DDBJ whole genome shotgun (WGS) entry which is preliminary data.</text>
</comment>
<dbReference type="EMBL" id="QBML01000038">
    <property type="protein sequence ID" value="PZO36648.1"/>
    <property type="molecule type" value="Genomic_DNA"/>
</dbReference>
<gene>
    <name evidence="1" type="ORF">DCF19_20795</name>
</gene>
<dbReference type="AlphaFoldDB" id="A0A2W4XZI4"/>
<evidence type="ECO:0000313" key="1">
    <source>
        <dbReference type="EMBL" id="PZO36648.1"/>
    </source>
</evidence>
<accession>A0A2W4XZI4</accession>
<name>A0A2W4XZI4_9CYAN</name>
<protein>
    <submittedName>
        <fullName evidence="1">Uncharacterized protein</fullName>
    </submittedName>
</protein>